<proteinExistence type="predicted"/>
<evidence type="ECO:0008006" key="4">
    <source>
        <dbReference type="Google" id="ProtNLM"/>
    </source>
</evidence>
<evidence type="ECO:0000313" key="2">
    <source>
        <dbReference type="EMBL" id="SKA92095.1"/>
    </source>
</evidence>
<dbReference type="Proteomes" id="UP000190774">
    <property type="component" value="Unassembled WGS sequence"/>
</dbReference>
<dbReference type="RefSeq" id="WP_078813026.1">
    <property type="nucleotide sequence ID" value="NZ_FUYE01000005.1"/>
</dbReference>
<gene>
    <name evidence="2" type="ORF">SAMN02745166_01839</name>
</gene>
<keyword evidence="1" id="KW-0472">Membrane</keyword>
<organism evidence="2 3">
    <name type="scientific">Prosthecobacter debontii</name>
    <dbReference type="NCBI Taxonomy" id="48467"/>
    <lineage>
        <taxon>Bacteria</taxon>
        <taxon>Pseudomonadati</taxon>
        <taxon>Verrucomicrobiota</taxon>
        <taxon>Verrucomicrobiia</taxon>
        <taxon>Verrucomicrobiales</taxon>
        <taxon>Verrucomicrobiaceae</taxon>
        <taxon>Prosthecobacter</taxon>
    </lineage>
</organism>
<keyword evidence="1" id="KW-1133">Transmembrane helix</keyword>
<protein>
    <recommendedName>
        <fullName evidence="4">Fimbrial assembly protein (PilN)</fullName>
    </recommendedName>
</protein>
<dbReference type="OrthoDB" id="189421at2"/>
<accession>A0A1T4XSP5</accession>
<name>A0A1T4XSP5_9BACT</name>
<keyword evidence="1" id="KW-0812">Transmembrane</keyword>
<reference evidence="3" key="1">
    <citation type="submission" date="2017-02" db="EMBL/GenBank/DDBJ databases">
        <authorList>
            <person name="Varghese N."/>
            <person name="Submissions S."/>
        </authorList>
    </citation>
    <scope>NUCLEOTIDE SEQUENCE [LARGE SCALE GENOMIC DNA]</scope>
    <source>
        <strain evidence="3">ATCC 700200</strain>
    </source>
</reference>
<dbReference type="AlphaFoldDB" id="A0A1T4XSP5"/>
<feature type="transmembrane region" description="Helical" evidence="1">
    <location>
        <begin position="29"/>
        <end position="49"/>
    </location>
</feature>
<dbReference type="STRING" id="48467.SAMN02745166_01839"/>
<dbReference type="EMBL" id="FUYE01000005">
    <property type="protein sequence ID" value="SKA92095.1"/>
    <property type="molecule type" value="Genomic_DNA"/>
</dbReference>
<evidence type="ECO:0000256" key="1">
    <source>
        <dbReference type="SAM" id="Phobius"/>
    </source>
</evidence>
<evidence type="ECO:0000313" key="3">
    <source>
        <dbReference type="Proteomes" id="UP000190774"/>
    </source>
</evidence>
<sequence>MSEYICHDFKTPRTDTSKRLPNSFKLVPLAFYLALVGGTYFMTMDWLAYKKAQQAKQQFEQVRKEHEGVSKQLMNEKMALDAETAKAEVVAKWVEGARNIQPISVAIARAMPPEVRISDLSIERGDQVPANLSLTLRINGGSATEVALVDSSITRLNYRSYSPQQSKNGDIIEYRSTLVRQEQ</sequence>
<keyword evidence="3" id="KW-1185">Reference proteome</keyword>